<evidence type="ECO:0000256" key="9">
    <source>
        <dbReference type="ARBA" id="ARBA00023237"/>
    </source>
</evidence>
<dbReference type="InterPro" id="IPR036942">
    <property type="entry name" value="Beta-barrel_TonB_sf"/>
</dbReference>
<dbReference type="GO" id="GO:0015344">
    <property type="term" value="F:siderophore uptake transmembrane transporter activity"/>
    <property type="evidence" value="ECO:0007669"/>
    <property type="project" value="TreeGrafter"/>
</dbReference>
<comment type="caution">
    <text evidence="14">The sequence shown here is derived from an EMBL/GenBank/DDBJ whole genome shotgun (WGS) entry which is preliminary data.</text>
</comment>
<keyword evidence="6 11" id="KW-0798">TonB box</keyword>
<evidence type="ECO:0000256" key="8">
    <source>
        <dbReference type="ARBA" id="ARBA00023170"/>
    </source>
</evidence>
<evidence type="ECO:0000256" key="4">
    <source>
        <dbReference type="ARBA" id="ARBA00022692"/>
    </source>
</evidence>
<reference evidence="14 15" key="1">
    <citation type="submission" date="2020-04" db="EMBL/GenBank/DDBJ databases">
        <title>Flammeovirga sp. SR4, a novel species isolated from seawater.</title>
        <authorList>
            <person name="Wang X."/>
        </authorList>
    </citation>
    <scope>NUCLEOTIDE SEQUENCE [LARGE SCALE GENOMIC DNA]</scope>
    <source>
        <strain evidence="14 15">ATCC 23126</strain>
    </source>
</reference>
<dbReference type="SUPFAM" id="SSF56935">
    <property type="entry name" value="Porins"/>
    <property type="match status" value="1"/>
</dbReference>
<name>A0A7X9RTU7_9BACT</name>
<dbReference type="GO" id="GO:0009279">
    <property type="term" value="C:cell outer membrane"/>
    <property type="evidence" value="ECO:0007669"/>
    <property type="project" value="UniProtKB-SubCell"/>
</dbReference>
<keyword evidence="8 14" id="KW-0675">Receptor</keyword>
<organism evidence="14 15">
    <name type="scientific">Flammeovirga aprica JL-4</name>
    <dbReference type="NCBI Taxonomy" id="694437"/>
    <lineage>
        <taxon>Bacteria</taxon>
        <taxon>Pseudomonadati</taxon>
        <taxon>Bacteroidota</taxon>
        <taxon>Cytophagia</taxon>
        <taxon>Cytophagales</taxon>
        <taxon>Flammeovirgaceae</taxon>
        <taxon>Flammeovirga</taxon>
    </lineage>
</organism>
<keyword evidence="7 10" id="KW-0472">Membrane</keyword>
<keyword evidence="15" id="KW-1185">Reference proteome</keyword>
<dbReference type="SUPFAM" id="SSF49464">
    <property type="entry name" value="Carboxypeptidase regulatory domain-like"/>
    <property type="match status" value="1"/>
</dbReference>
<accession>A0A7X9RTU7</accession>
<evidence type="ECO:0000256" key="6">
    <source>
        <dbReference type="ARBA" id="ARBA00023077"/>
    </source>
</evidence>
<evidence type="ECO:0000256" key="3">
    <source>
        <dbReference type="ARBA" id="ARBA00022452"/>
    </source>
</evidence>
<feature type="domain" description="TonB-dependent receptor plug" evidence="13">
    <location>
        <begin position="115"/>
        <end position="215"/>
    </location>
</feature>
<evidence type="ECO:0000256" key="1">
    <source>
        <dbReference type="ARBA" id="ARBA00004571"/>
    </source>
</evidence>
<keyword evidence="4 10" id="KW-0812">Transmembrane</keyword>
<dbReference type="InterPro" id="IPR037066">
    <property type="entry name" value="Plug_dom_sf"/>
</dbReference>
<dbReference type="Proteomes" id="UP000576082">
    <property type="component" value="Unassembled WGS sequence"/>
</dbReference>
<dbReference type="InterPro" id="IPR000531">
    <property type="entry name" value="Beta-barrel_TonB"/>
</dbReference>
<proteinExistence type="inferred from homology"/>
<dbReference type="PANTHER" id="PTHR30069:SF29">
    <property type="entry name" value="HEMOGLOBIN AND HEMOGLOBIN-HAPTOGLOBIN-BINDING PROTEIN 1-RELATED"/>
    <property type="match status" value="1"/>
</dbReference>
<dbReference type="AlphaFoldDB" id="A0A7X9RTU7"/>
<keyword evidence="9 10" id="KW-0998">Cell outer membrane</keyword>
<feature type="domain" description="TonB-dependent receptor-like beta-barrel" evidence="12">
    <location>
        <begin position="245"/>
        <end position="757"/>
    </location>
</feature>
<sequence length="785" mass="89474">MISPLAFGQRRQGLSLQGVVVDQEDIPIPFCTVVVKGLDKGGYTKEDGSFEIKNIHQKEVELIVNHIGHKTANVSVQLSRNNHEGIIIQLEDEGVKLDEVVVYGESEATKMEKEGYSSTSISTEKFEIQSVELNAILDQTSGINVRNEGGLGSRTRYSINGLSGNSVRFFIDGIPMEYYGASYSLNSIPVSLIEEMQVYKGVVPVNLGADALGGAVNIKTKNQGQNSLGFSYSLGSFNTHQVALNGNYRNKNNGLTFRGSVFYNYSDNNYKVWGDDVYVVDPNTGRIDRSIVAERFNDGFESMGTKLDFGFTDVKWADQLMISLLYSDMYKEVQHGATMNVPFGERFYTQGNVVPSIHYKKSDFLTEGLEIDVFTSFAMNSRTLVDSTTNKYNWHGDIWAQNPSGGEAGTPLHSTTDEGTLINRFNASYSINDQNRFNFNVIHTEYKRTAFNRKAPIGQDTSNNYTKMSKNLMGLSYSNSSFNDRLRSNVFGKVYNYNVNMLDHEYINGEYYPVYHSNSDNNYGYGLAIGYDITKDITLQLSSEQAVRLPEPDELFGNFSENIHAAIDLKPEVSKNVNLGLRFGEYYWNEHSMTFSTTLFHRSVSNMIQQSTQVVDGVDIFVNENFGEITSKGIDFQIDYDYKRQFEITLSGAYNDTRYMSLYDIYGRENMYYGSRLKNEPFLQFNSSVRYRFSRQWIKKGELSMFWNMRYVYDYYRHWENIGSDNKDLIPSQWINDLGVSYRLPNNKLALSLDLKNMFNTQVFDNFAIQQPGRGVYFKVNYSIF</sequence>
<dbReference type="Gene3D" id="2.60.40.1120">
    <property type="entry name" value="Carboxypeptidase-like, regulatory domain"/>
    <property type="match status" value="1"/>
</dbReference>
<evidence type="ECO:0000259" key="12">
    <source>
        <dbReference type="Pfam" id="PF00593"/>
    </source>
</evidence>
<dbReference type="PROSITE" id="PS52016">
    <property type="entry name" value="TONB_DEPENDENT_REC_3"/>
    <property type="match status" value="1"/>
</dbReference>
<dbReference type="InterPro" id="IPR008969">
    <property type="entry name" value="CarboxyPept-like_regulatory"/>
</dbReference>
<dbReference type="Pfam" id="PF13715">
    <property type="entry name" value="CarbopepD_reg_2"/>
    <property type="match status" value="1"/>
</dbReference>
<evidence type="ECO:0000313" key="14">
    <source>
        <dbReference type="EMBL" id="NME68014.1"/>
    </source>
</evidence>
<keyword evidence="5" id="KW-0732">Signal</keyword>
<keyword evidence="2 10" id="KW-0813">Transport</keyword>
<protein>
    <submittedName>
        <fullName evidence="14">TonB-dependent receptor</fullName>
    </submittedName>
</protein>
<comment type="similarity">
    <text evidence="10 11">Belongs to the TonB-dependent receptor family.</text>
</comment>
<dbReference type="PANTHER" id="PTHR30069">
    <property type="entry name" value="TONB-DEPENDENT OUTER MEMBRANE RECEPTOR"/>
    <property type="match status" value="1"/>
</dbReference>
<dbReference type="Pfam" id="PF07715">
    <property type="entry name" value="Plug"/>
    <property type="match status" value="1"/>
</dbReference>
<dbReference type="EMBL" id="JABANE010000018">
    <property type="protein sequence ID" value="NME68014.1"/>
    <property type="molecule type" value="Genomic_DNA"/>
</dbReference>
<evidence type="ECO:0000256" key="11">
    <source>
        <dbReference type="RuleBase" id="RU003357"/>
    </source>
</evidence>
<evidence type="ECO:0000256" key="10">
    <source>
        <dbReference type="PROSITE-ProRule" id="PRU01360"/>
    </source>
</evidence>
<dbReference type="GO" id="GO:0044718">
    <property type="term" value="P:siderophore transmembrane transport"/>
    <property type="evidence" value="ECO:0007669"/>
    <property type="project" value="TreeGrafter"/>
</dbReference>
<evidence type="ECO:0000256" key="5">
    <source>
        <dbReference type="ARBA" id="ARBA00022729"/>
    </source>
</evidence>
<dbReference type="Pfam" id="PF00593">
    <property type="entry name" value="TonB_dep_Rec_b-barrel"/>
    <property type="match status" value="1"/>
</dbReference>
<comment type="subcellular location">
    <subcellularLocation>
        <location evidence="1 10">Cell outer membrane</location>
        <topology evidence="1 10">Multi-pass membrane protein</topology>
    </subcellularLocation>
</comment>
<dbReference type="Gene3D" id="2.40.170.20">
    <property type="entry name" value="TonB-dependent receptor, beta-barrel domain"/>
    <property type="match status" value="1"/>
</dbReference>
<evidence type="ECO:0000313" key="15">
    <source>
        <dbReference type="Proteomes" id="UP000576082"/>
    </source>
</evidence>
<evidence type="ECO:0000256" key="7">
    <source>
        <dbReference type="ARBA" id="ARBA00023136"/>
    </source>
</evidence>
<gene>
    <name evidence="14" type="ORF">HHU12_08590</name>
</gene>
<keyword evidence="3 10" id="KW-1134">Transmembrane beta strand</keyword>
<evidence type="ECO:0000259" key="13">
    <source>
        <dbReference type="Pfam" id="PF07715"/>
    </source>
</evidence>
<evidence type="ECO:0000256" key="2">
    <source>
        <dbReference type="ARBA" id="ARBA00022448"/>
    </source>
</evidence>
<dbReference type="RefSeq" id="WP_169656329.1">
    <property type="nucleotide sequence ID" value="NZ_JABANE010000018.1"/>
</dbReference>
<dbReference type="InterPro" id="IPR012910">
    <property type="entry name" value="Plug_dom"/>
</dbReference>
<dbReference type="InterPro" id="IPR039426">
    <property type="entry name" value="TonB-dep_rcpt-like"/>
</dbReference>
<dbReference type="Gene3D" id="2.170.130.10">
    <property type="entry name" value="TonB-dependent receptor, plug domain"/>
    <property type="match status" value="1"/>
</dbReference>